<feature type="region of interest" description="Disordered" evidence="1">
    <location>
        <begin position="1"/>
        <end position="26"/>
    </location>
</feature>
<gene>
    <name evidence="2" type="ORF">DFR76_10467</name>
</gene>
<keyword evidence="3" id="KW-1185">Reference proteome</keyword>
<reference evidence="2 3" key="1">
    <citation type="submission" date="2018-07" db="EMBL/GenBank/DDBJ databases">
        <title>Genomic Encyclopedia of Type Strains, Phase IV (KMG-IV): sequencing the most valuable type-strain genomes for metagenomic binning, comparative biology and taxonomic classification.</title>
        <authorList>
            <person name="Goeker M."/>
        </authorList>
    </citation>
    <scope>NUCLEOTIDE SEQUENCE [LARGE SCALE GENOMIC DNA]</scope>
    <source>
        <strain evidence="2 3">DSM 44290</strain>
    </source>
</reference>
<accession>A0A370I873</accession>
<dbReference type="SUPFAM" id="SSF48498">
    <property type="entry name" value="Tetracyclin repressor-like, C-terminal domain"/>
    <property type="match status" value="1"/>
</dbReference>
<evidence type="ECO:0000313" key="3">
    <source>
        <dbReference type="Proteomes" id="UP000254869"/>
    </source>
</evidence>
<dbReference type="STRING" id="1210086.GCA_001613105_03984"/>
<evidence type="ECO:0000313" key="2">
    <source>
        <dbReference type="EMBL" id="RDI66321.1"/>
    </source>
</evidence>
<proteinExistence type="predicted"/>
<dbReference type="EMBL" id="QQBC01000004">
    <property type="protein sequence ID" value="RDI66321.1"/>
    <property type="molecule type" value="Genomic_DNA"/>
</dbReference>
<dbReference type="AlphaFoldDB" id="A0A370I873"/>
<evidence type="ECO:0000256" key="1">
    <source>
        <dbReference type="SAM" id="MobiDB-lite"/>
    </source>
</evidence>
<organism evidence="2 3">
    <name type="scientific">Nocardia pseudobrasiliensis</name>
    <dbReference type="NCBI Taxonomy" id="45979"/>
    <lineage>
        <taxon>Bacteria</taxon>
        <taxon>Bacillati</taxon>
        <taxon>Actinomycetota</taxon>
        <taxon>Actinomycetes</taxon>
        <taxon>Mycobacteriales</taxon>
        <taxon>Nocardiaceae</taxon>
        <taxon>Nocardia</taxon>
    </lineage>
</organism>
<protein>
    <submittedName>
        <fullName evidence="2">Uncharacterized protein</fullName>
    </submittedName>
</protein>
<sequence length="120" mass="12207">MEQRVPPVDGDGYEGQELDRAGPRPPGCPIAAIALGAGPEDAGLLEAARFAEADAAGLAALFIAVLEGGLVLCRTEGSNERWAASRPDSNTPCATEAIPAAVVVLCAGYSTAGMPLRVFV</sequence>
<name>A0A370I873_9NOCA</name>
<dbReference type="InterPro" id="IPR036271">
    <property type="entry name" value="Tet_transcr_reg_TetR-rel_C_sf"/>
</dbReference>
<dbReference type="Proteomes" id="UP000254869">
    <property type="component" value="Unassembled WGS sequence"/>
</dbReference>
<comment type="caution">
    <text evidence="2">The sequence shown here is derived from an EMBL/GenBank/DDBJ whole genome shotgun (WGS) entry which is preliminary data.</text>
</comment>